<dbReference type="InterPro" id="IPR050765">
    <property type="entry name" value="Riboflavin_Biosynth_HTPR"/>
</dbReference>
<feature type="domain" description="Bacterial bifunctional deaminase-reductase C-terminal" evidence="1">
    <location>
        <begin position="3"/>
        <end position="177"/>
    </location>
</feature>
<protein>
    <submittedName>
        <fullName evidence="2">Dihydrofolate reductase family protein</fullName>
    </submittedName>
</protein>
<organism evidence="2 3">
    <name type="scientific">Paractinoplanes globisporus</name>
    <dbReference type="NCBI Taxonomy" id="113565"/>
    <lineage>
        <taxon>Bacteria</taxon>
        <taxon>Bacillati</taxon>
        <taxon>Actinomycetota</taxon>
        <taxon>Actinomycetes</taxon>
        <taxon>Micromonosporales</taxon>
        <taxon>Micromonosporaceae</taxon>
        <taxon>Paractinoplanes</taxon>
    </lineage>
</organism>
<dbReference type="EMBL" id="JBIAZU010000001">
    <property type="protein sequence ID" value="MFF5288912.1"/>
    <property type="molecule type" value="Genomic_DNA"/>
</dbReference>
<evidence type="ECO:0000259" key="1">
    <source>
        <dbReference type="Pfam" id="PF01872"/>
    </source>
</evidence>
<dbReference type="Proteomes" id="UP001602245">
    <property type="component" value="Unassembled WGS sequence"/>
</dbReference>
<sequence length="187" mass="20455">MAKLVYVTNVSTDGYIEDEKGAFDWFPRDDEVFAFTTDLIRSAGTFLYGRRLYEMMAVWETDAALAAQSSLTADFASAWQAADKVVYSTTLTATSTAKTRLERHFDPTAVRQLKATAGSDITIGGANLAAQAMRAGLVDECQLIIWPLAVGGGKAGLPTGLRTNFELLDERRFPSGVVHLRYRPLGH</sequence>
<proteinExistence type="predicted"/>
<dbReference type="SUPFAM" id="SSF53597">
    <property type="entry name" value="Dihydrofolate reductase-like"/>
    <property type="match status" value="1"/>
</dbReference>
<reference evidence="2 3" key="1">
    <citation type="submission" date="2024-10" db="EMBL/GenBank/DDBJ databases">
        <title>The Natural Products Discovery Center: Release of the First 8490 Sequenced Strains for Exploring Actinobacteria Biosynthetic Diversity.</title>
        <authorList>
            <person name="Kalkreuter E."/>
            <person name="Kautsar S.A."/>
            <person name="Yang D."/>
            <person name="Bader C.D."/>
            <person name="Teijaro C.N."/>
            <person name="Fluegel L."/>
            <person name="Davis C.M."/>
            <person name="Simpson J.R."/>
            <person name="Lauterbach L."/>
            <person name="Steele A.D."/>
            <person name="Gui C."/>
            <person name="Meng S."/>
            <person name="Li G."/>
            <person name="Viehrig K."/>
            <person name="Ye F."/>
            <person name="Su P."/>
            <person name="Kiefer A.F."/>
            <person name="Nichols A."/>
            <person name="Cepeda A.J."/>
            <person name="Yan W."/>
            <person name="Fan B."/>
            <person name="Jiang Y."/>
            <person name="Adhikari A."/>
            <person name="Zheng C.-J."/>
            <person name="Schuster L."/>
            <person name="Cowan T.M."/>
            <person name="Smanski M.J."/>
            <person name="Chevrette M.G."/>
            <person name="De Carvalho L.P.S."/>
            <person name="Shen B."/>
        </authorList>
    </citation>
    <scope>NUCLEOTIDE SEQUENCE [LARGE SCALE GENOMIC DNA]</scope>
    <source>
        <strain evidence="2 3">NPDC000087</strain>
    </source>
</reference>
<dbReference type="Gene3D" id="3.40.430.10">
    <property type="entry name" value="Dihydrofolate Reductase, subunit A"/>
    <property type="match status" value="1"/>
</dbReference>
<evidence type="ECO:0000313" key="2">
    <source>
        <dbReference type="EMBL" id="MFF5288912.1"/>
    </source>
</evidence>
<dbReference type="InterPro" id="IPR024072">
    <property type="entry name" value="DHFR-like_dom_sf"/>
</dbReference>
<keyword evidence="3" id="KW-1185">Reference proteome</keyword>
<dbReference type="PANTHER" id="PTHR38011:SF11">
    <property type="entry name" value="2,5-DIAMINO-6-RIBOSYLAMINO-4(3H)-PYRIMIDINONE 5'-PHOSPHATE REDUCTASE"/>
    <property type="match status" value="1"/>
</dbReference>
<accession>A0ABW6W6I5</accession>
<dbReference type="Pfam" id="PF01872">
    <property type="entry name" value="RibD_C"/>
    <property type="match status" value="1"/>
</dbReference>
<dbReference type="InterPro" id="IPR002734">
    <property type="entry name" value="RibDG_C"/>
</dbReference>
<evidence type="ECO:0000313" key="3">
    <source>
        <dbReference type="Proteomes" id="UP001602245"/>
    </source>
</evidence>
<name>A0ABW6W6I5_9ACTN</name>
<dbReference type="PANTHER" id="PTHR38011">
    <property type="entry name" value="DIHYDROFOLATE REDUCTASE FAMILY PROTEIN (AFU_ORTHOLOGUE AFUA_8G06820)"/>
    <property type="match status" value="1"/>
</dbReference>
<dbReference type="RefSeq" id="WP_020509260.1">
    <property type="nucleotide sequence ID" value="NZ_JBIAZU010000001.1"/>
</dbReference>
<comment type="caution">
    <text evidence="2">The sequence shown here is derived from an EMBL/GenBank/DDBJ whole genome shotgun (WGS) entry which is preliminary data.</text>
</comment>
<gene>
    <name evidence="2" type="ORF">ACFY35_05700</name>
</gene>